<dbReference type="RefSeq" id="WP_320500407.1">
    <property type="nucleotide sequence ID" value="NZ_JAXCLX010000001.1"/>
</dbReference>
<dbReference type="GO" id="GO:0016829">
    <property type="term" value="F:lyase activity"/>
    <property type="evidence" value="ECO:0007669"/>
    <property type="project" value="UniProtKB-KW"/>
</dbReference>
<dbReference type="Proteomes" id="UP001271769">
    <property type="component" value="Unassembled WGS sequence"/>
</dbReference>
<evidence type="ECO:0000256" key="1">
    <source>
        <dbReference type="SAM" id="MobiDB-lite"/>
    </source>
</evidence>
<dbReference type="PROSITE" id="PS50125">
    <property type="entry name" value="GUANYLATE_CYCLASE_2"/>
    <property type="match status" value="1"/>
</dbReference>
<name>A0ABU5DYA9_9PROT</name>
<sequence>MATSPRPHFPANDDDLSDGMPRADAVRAGVQAAQLDSAQGSLAQRAEARSGESRARREGDGQPHADPGIAGPMVVPLVARAMAGEACLGCPAVEAAFQWLLDEGRLIGDLGEMVTSLAHLLTDKGFPLLRFFVSVRTLHPQIAAIGYAWSRGDAKAKRVARDHAVLSSQEFLTSPLRALYHGDEREIRRRLTGPDARFDFPILEDMKKAGATDYAIFAIRLPGGVRSSVSITTDAPDGFLDVQMDAFRTLIPLLSLIIEAREWAYIARSLMHVYLGQGAGQAVLSGQIQRGDARTIAAAIWYCDLRNFTQMSNELPRDLVIATLNDYFDTIAKPVVERGGEILKFIGDAMLAIFPMNDDLDRDNKIRVALDAAIGALEGLRDLNELRLATGQAPLHVGIGLHAGSVSYGNIGAAHGEDARLDFTVIGPAVNLATRLEGLCPLLDQPLLASRQFASVCGSRLKFLGTHPVRGFADPQDVFGLP</sequence>
<dbReference type="PANTHER" id="PTHR43081">
    <property type="entry name" value="ADENYLATE CYCLASE, TERMINAL-DIFFERENTIATION SPECIFIC-RELATED"/>
    <property type="match status" value="1"/>
</dbReference>
<feature type="domain" description="Guanylate cyclase" evidence="2">
    <location>
        <begin position="299"/>
        <end position="437"/>
    </location>
</feature>
<evidence type="ECO:0000313" key="4">
    <source>
        <dbReference type="Proteomes" id="UP001271769"/>
    </source>
</evidence>
<dbReference type="EC" id="4.6.1.-" evidence="3"/>
<dbReference type="PANTHER" id="PTHR43081:SF11">
    <property type="entry name" value="BLR2264 PROTEIN"/>
    <property type="match status" value="1"/>
</dbReference>
<dbReference type="InterPro" id="IPR050697">
    <property type="entry name" value="Adenylyl/Guanylyl_Cyclase_3/4"/>
</dbReference>
<proteinExistence type="predicted"/>
<dbReference type="CDD" id="cd07302">
    <property type="entry name" value="CHD"/>
    <property type="match status" value="1"/>
</dbReference>
<keyword evidence="4" id="KW-1185">Reference proteome</keyword>
<organism evidence="3 4">
    <name type="scientific">Dongia rigui</name>
    <dbReference type="NCBI Taxonomy" id="940149"/>
    <lineage>
        <taxon>Bacteria</taxon>
        <taxon>Pseudomonadati</taxon>
        <taxon>Pseudomonadota</taxon>
        <taxon>Alphaproteobacteria</taxon>
        <taxon>Rhodospirillales</taxon>
        <taxon>Dongiaceae</taxon>
        <taxon>Dongia</taxon>
    </lineage>
</organism>
<dbReference type="Pfam" id="PF00211">
    <property type="entry name" value="Guanylate_cyc"/>
    <property type="match status" value="1"/>
</dbReference>
<accession>A0ABU5DYA9</accession>
<gene>
    <name evidence="3" type="ORF">SMD31_08635</name>
</gene>
<feature type="region of interest" description="Disordered" evidence="1">
    <location>
        <begin position="1"/>
        <end position="70"/>
    </location>
</feature>
<evidence type="ECO:0000259" key="2">
    <source>
        <dbReference type="PROSITE" id="PS50125"/>
    </source>
</evidence>
<dbReference type="EMBL" id="JAXCLX010000001">
    <property type="protein sequence ID" value="MDY0871987.1"/>
    <property type="molecule type" value="Genomic_DNA"/>
</dbReference>
<evidence type="ECO:0000313" key="3">
    <source>
        <dbReference type="EMBL" id="MDY0871987.1"/>
    </source>
</evidence>
<dbReference type="InterPro" id="IPR029787">
    <property type="entry name" value="Nucleotide_cyclase"/>
</dbReference>
<comment type="caution">
    <text evidence="3">The sequence shown here is derived from an EMBL/GenBank/DDBJ whole genome shotgun (WGS) entry which is preliminary data.</text>
</comment>
<protein>
    <submittedName>
        <fullName evidence="3">Adenylate/guanylate cyclase domain-containing protein</fullName>
        <ecNumber evidence="3">4.6.1.-</ecNumber>
    </submittedName>
</protein>
<feature type="compositionally biased region" description="Basic and acidic residues" evidence="1">
    <location>
        <begin position="46"/>
        <end position="63"/>
    </location>
</feature>
<dbReference type="Gene3D" id="3.30.70.1230">
    <property type="entry name" value="Nucleotide cyclase"/>
    <property type="match status" value="1"/>
</dbReference>
<dbReference type="SUPFAM" id="SSF55073">
    <property type="entry name" value="Nucleotide cyclase"/>
    <property type="match status" value="1"/>
</dbReference>
<dbReference type="SMART" id="SM00044">
    <property type="entry name" value="CYCc"/>
    <property type="match status" value="1"/>
</dbReference>
<dbReference type="InterPro" id="IPR001054">
    <property type="entry name" value="A/G_cyclase"/>
</dbReference>
<keyword evidence="3" id="KW-0456">Lyase</keyword>
<reference evidence="3 4" key="1">
    <citation type="journal article" date="2013" name="Antonie Van Leeuwenhoek">
        <title>Dongia rigui sp. nov., isolated from freshwater of a large wetland in Korea.</title>
        <authorList>
            <person name="Baik K.S."/>
            <person name="Hwang Y.M."/>
            <person name="Choi J.S."/>
            <person name="Kwon J."/>
            <person name="Seong C.N."/>
        </authorList>
    </citation>
    <scope>NUCLEOTIDE SEQUENCE [LARGE SCALE GENOMIC DNA]</scope>
    <source>
        <strain evidence="3 4">04SU4-P</strain>
    </source>
</reference>